<organism evidence="1">
    <name type="scientific">marine sediment metagenome</name>
    <dbReference type="NCBI Taxonomy" id="412755"/>
    <lineage>
        <taxon>unclassified sequences</taxon>
        <taxon>metagenomes</taxon>
        <taxon>ecological metagenomes</taxon>
    </lineage>
</organism>
<protein>
    <submittedName>
        <fullName evidence="1">Uncharacterized protein</fullName>
    </submittedName>
</protein>
<sequence>MKINEECDCLKGKNCCECGEILGKDELKPGVNPYAEDICDDHSEHLLCDECGYTSAMDS</sequence>
<name>A0A0F9QZ96_9ZZZZ</name>
<evidence type="ECO:0000313" key="1">
    <source>
        <dbReference type="EMBL" id="KKN10488.1"/>
    </source>
</evidence>
<accession>A0A0F9QZ96</accession>
<gene>
    <name evidence="1" type="ORF">LCGC14_1036100</name>
</gene>
<reference evidence="1" key="1">
    <citation type="journal article" date="2015" name="Nature">
        <title>Complex archaea that bridge the gap between prokaryotes and eukaryotes.</title>
        <authorList>
            <person name="Spang A."/>
            <person name="Saw J.H."/>
            <person name="Jorgensen S.L."/>
            <person name="Zaremba-Niedzwiedzka K."/>
            <person name="Martijn J."/>
            <person name="Lind A.E."/>
            <person name="van Eijk R."/>
            <person name="Schleper C."/>
            <person name="Guy L."/>
            <person name="Ettema T.J."/>
        </authorList>
    </citation>
    <scope>NUCLEOTIDE SEQUENCE</scope>
</reference>
<comment type="caution">
    <text evidence="1">The sequence shown here is derived from an EMBL/GenBank/DDBJ whole genome shotgun (WGS) entry which is preliminary data.</text>
</comment>
<proteinExistence type="predicted"/>
<dbReference type="EMBL" id="LAZR01004240">
    <property type="protein sequence ID" value="KKN10488.1"/>
    <property type="molecule type" value="Genomic_DNA"/>
</dbReference>
<dbReference type="AlphaFoldDB" id="A0A0F9QZ96"/>